<dbReference type="Proteomes" id="UP000578112">
    <property type="component" value="Unassembled WGS sequence"/>
</dbReference>
<name>A0A7W7MPC5_9ACTN</name>
<dbReference type="InterPro" id="IPR029039">
    <property type="entry name" value="Flavoprotein-like_sf"/>
</dbReference>
<keyword evidence="2" id="KW-0288">FMN</keyword>
<dbReference type="InterPro" id="IPR051796">
    <property type="entry name" value="ISF_SsuE-like"/>
</dbReference>
<comment type="caution">
    <text evidence="4">The sequence shown here is derived from an EMBL/GenBank/DDBJ whole genome shotgun (WGS) entry which is preliminary data.</text>
</comment>
<evidence type="ECO:0000259" key="3">
    <source>
        <dbReference type="Pfam" id="PF03358"/>
    </source>
</evidence>
<dbReference type="PANTHER" id="PTHR43278">
    <property type="entry name" value="NAD(P)H-DEPENDENT FMN-CONTAINING OXIDOREDUCTASE YWQN-RELATED"/>
    <property type="match status" value="1"/>
</dbReference>
<sequence>MNGRMRFVAVNGSERADGNTNELLAHAAEVLDARGVDLDVINLAEYRLTGCGPCGDCNARTEPCVLAGDDLPALVDRMALADGVILAAPVHGFGLCTTMQAFIERAGVGYLRFQRPLTNKVGGVIVVGRRYSHTEVYHQLVDNVLLNRMVMVGAGFPAILYGNHRGEAVRDEEGVEMMDRMLVRMAAMARVLAEHRELTGRDALEVDQDNERDDRWFARRYETAGQS</sequence>
<dbReference type="EMBL" id="JACHNH010000001">
    <property type="protein sequence ID" value="MBB4761976.1"/>
    <property type="molecule type" value="Genomic_DNA"/>
</dbReference>
<keyword evidence="5" id="KW-1185">Reference proteome</keyword>
<evidence type="ECO:0000313" key="5">
    <source>
        <dbReference type="Proteomes" id="UP000578112"/>
    </source>
</evidence>
<dbReference type="InterPro" id="IPR005025">
    <property type="entry name" value="FMN_Rdtase-like_dom"/>
</dbReference>
<protein>
    <submittedName>
        <fullName evidence="4">Multimeric flavodoxin WrbA</fullName>
    </submittedName>
</protein>
<dbReference type="Pfam" id="PF03358">
    <property type="entry name" value="FMN_red"/>
    <property type="match status" value="1"/>
</dbReference>
<dbReference type="SUPFAM" id="SSF52218">
    <property type="entry name" value="Flavoproteins"/>
    <property type="match status" value="1"/>
</dbReference>
<accession>A0A7W7MPC5</accession>
<organism evidence="4 5">
    <name type="scientific">Actinoplanes digitatis</name>
    <dbReference type="NCBI Taxonomy" id="1868"/>
    <lineage>
        <taxon>Bacteria</taxon>
        <taxon>Bacillati</taxon>
        <taxon>Actinomycetota</taxon>
        <taxon>Actinomycetes</taxon>
        <taxon>Micromonosporales</taxon>
        <taxon>Micromonosporaceae</taxon>
        <taxon>Actinoplanes</taxon>
    </lineage>
</organism>
<proteinExistence type="predicted"/>
<dbReference type="RefSeq" id="WP_184992746.1">
    <property type="nucleotide sequence ID" value="NZ_BOMK01000002.1"/>
</dbReference>
<evidence type="ECO:0000256" key="2">
    <source>
        <dbReference type="ARBA" id="ARBA00022643"/>
    </source>
</evidence>
<evidence type="ECO:0000313" key="4">
    <source>
        <dbReference type="EMBL" id="MBB4761976.1"/>
    </source>
</evidence>
<gene>
    <name evidence="4" type="ORF">BJ971_002532</name>
</gene>
<dbReference type="Gene3D" id="3.40.50.360">
    <property type="match status" value="1"/>
</dbReference>
<evidence type="ECO:0000256" key="1">
    <source>
        <dbReference type="ARBA" id="ARBA00022630"/>
    </source>
</evidence>
<dbReference type="PANTHER" id="PTHR43278:SF4">
    <property type="entry name" value="NAD(P)H-DEPENDENT FMN-CONTAINING OXIDOREDUCTASE YWQN-RELATED"/>
    <property type="match status" value="1"/>
</dbReference>
<dbReference type="AlphaFoldDB" id="A0A7W7MPC5"/>
<reference evidence="4 5" key="1">
    <citation type="submission" date="2020-08" db="EMBL/GenBank/DDBJ databases">
        <title>Sequencing the genomes of 1000 actinobacteria strains.</title>
        <authorList>
            <person name="Klenk H.-P."/>
        </authorList>
    </citation>
    <scope>NUCLEOTIDE SEQUENCE [LARGE SCALE GENOMIC DNA]</scope>
    <source>
        <strain evidence="4 5">DSM 43149</strain>
    </source>
</reference>
<feature type="domain" description="NADPH-dependent FMN reductase-like" evidence="3">
    <location>
        <begin position="5"/>
        <end position="159"/>
    </location>
</feature>
<dbReference type="GO" id="GO:0016491">
    <property type="term" value="F:oxidoreductase activity"/>
    <property type="evidence" value="ECO:0007669"/>
    <property type="project" value="InterPro"/>
</dbReference>
<keyword evidence="1" id="KW-0285">Flavoprotein</keyword>